<dbReference type="eggNOG" id="ENOG502QPXD">
    <property type="taxonomic scope" value="Eukaryota"/>
</dbReference>
<evidence type="ECO:0000259" key="3">
    <source>
        <dbReference type="Pfam" id="PF26581"/>
    </source>
</evidence>
<dbReference type="GeneID" id="103495716"/>
<proteinExistence type="predicted"/>
<gene>
    <name evidence="5" type="primary">LOC103495716</name>
</gene>
<evidence type="ECO:0000313" key="4">
    <source>
        <dbReference type="Proteomes" id="UP001652600"/>
    </source>
</evidence>
<reference evidence="5" key="1">
    <citation type="submission" date="2025-08" db="UniProtKB">
        <authorList>
            <consortium name="RefSeq"/>
        </authorList>
    </citation>
    <scope>IDENTIFICATION</scope>
    <source>
        <tissue evidence="5">Stem</tissue>
    </source>
</reference>
<dbReference type="SUPFAM" id="SSF57997">
    <property type="entry name" value="Tropomyosin"/>
    <property type="match status" value="1"/>
</dbReference>
<evidence type="ECO:0000256" key="1">
    <source>
        <dbReference type="SAM" id="Coils"/>
    </source>
</evidence>
<dbReference type="AlphaFoldDB" id="A0A1S3C1C6"/>
<dbReference type="InterPro" id="IPR058610">
    <property type="entry name" value="WIT1_2_N"/>
</dbReference>
<dbReference type="PANTHER" id="PTHR35705:SF1">
    <property type="entry name" value="WPP DOMAIN-INTERACTING TAIL-ANCHORED PROTEIN 1"/>
    <property type="match status" value="1"/>
</dbReference>
<dbReference type="FunCoup" id="A0A1S3C1C6">
    <property type="interactions" value="1169"/>
</dbReference>
<protein>
    <submittedName>
        <fullName evidence="5">WPP domain-interacting tail-anchored protein 2-like isoform X1</fullName>
    </submittedName>
</protein>
<name>A0A1S3C1C6_CUCME</name>
<keyword evidence="2" id="KW-0812">Transmembrane</keyword>
<feature type="coiled-coil region" evidence="1">
    <location>
        <begin position="358"/>
        <end position="455"/>
    </location>
</feature>
<dbReference type="KEGG" id="cmo:103495716"/>
<evidence type="ECO:0000313" key="5">
    <source>
        <dbReference type="RefSeq" id="XP_008455568.2"/>
    </source>
</evidence>
<dbReference type="Pfam" id="PF26581">
    <property type="entry name" value="WIT1_2_N"/>
    <property type="match status" value="1"/>
</dbReference>
<dbReference type="RefSeq" id="XP_008455568.2">
    <property type="nucleotide sequence ID" value="XM_008457346.3"/>
</dbReference>
<feature type="domain" description="WIT1/2 N-terminal helical bundle" evidence="3">
    <location>
        <begin position="38"/>
        <end position="174"/>
    </location>
</feature>
<dbReference type="InParanoid" id="A0A1S3C1C6"/>
<dbReference type="PANTHER" id="PTHR35705">
    <property type="entry name" value="WPP DOMAIN-INTERACTING TAIL-ANCHORED PROTEIN 1"/>
    <property type="match status" value="1"/>
</dbReference>
<keyword evidence="2" id="KW-1133">Transmembrane helix</keyword>
<keyword evidence="2" id="KW-0472">Membrane</keyword>
<accession>A0A1S3C1C6</accession>
<keyword evidence="4" id="KW-1185">Reference proteome</keyword>
<organism evidence="4 5">
    <name type="scientific">Cucumis melo</name>
    <name type="common">Muskmelon</name>
    <dbReference type="NCBI Taxonomy" id="3656"/>
    <lineage>
        <taxon>Eukaryota</taxon>
        <taxon>Viridiplantae</taxon>
        <taxon>Streptophyta</taxon>
        <taxon>Embryophyta</taxon>
        <taxon>Tracheophyta</taxon>
        <taxon>Spermatophyta</taxon>
        <taxon>Magnoliopsida</taxon>
        <taxon>eudicotyledons</taxon>
        <taxon>Gunneridae</taxon>
        <taxon>Pentapetalae</taxon>
        <taxon>rosids</taxon>
        <taxon>fabids</taxon>
        <taxon>Cucurbitales</taxon>
        <taxon>Cucurbitaceae</taxon>
        <taxon>Benincaseae</taxon>
        <taxon>Cucumis</taxon>
    </lineage>
</organism>
<evidence type="ECO:0000256" key="2">
    <source>
        <dbReference type="SAM" id="Phobius"/>
    </source>
</evidence>
<feature type="transmembrane region" description="Helical" evidence="2">
    <location>
        <begin position="633"/>
        <end position="652"/>
    </location>
</feature>
<dbReference type="Proteomes" id="UP001652600">
    <property type="component" value="Chromosome 7"/>
</dbReference>
<sequence>MDMDAVSEASTSVICDNTSGLGADEHDSISRASGDLANGSEVITRLELDVARASEKLVNLNVLMMHIATRESEFEAFAFENDHMFDDSVKRASEIDLLAGFLDSEMDRVDAFLARIQNDIFHAHELIPFCKFSSETLMYLEEKLQDSKESLKQSHELISDIRMQSAKLQKNLRCYYNGNGDRGTDLQEASQLLERNPVIDMRTAEHQIHILRMLEKSLAREMDLEKKLTETSLMDDELKLRLHSSQQDVYSLEEELEDVCGRCFEAENASEVLTGISKELLGGLQLLQFNINGSIQREAELKLKFEGSMEQLKAKDCELLNCKNKNAELKSTLHLQIDALKSKLMENEQKLIDTNFETMTLKENVNFLEKQLKESEEKIEALKRQLRETDMQLQQAVASAEASQEKQNMLYATINDMENLIEDLKLKVMKADGRADRAEENCILLSESYAELNEELRLVRGKLGCLEASLQQAEYRKKASAKDINVRTKVITNLVMQLAIERDRLHKQLSLLAMENKILGAKLQQKNQDSVVSDQSNTVETKEIASKQDFTTAMTTACPKEIQVDQTKLTAASSEGGYNVINLLGGLYDHMKSLFKKTQDNVSVGGSTANSAAIESDLETTRRIDVAVLSSKHLFLVLPILIIIAAVYLSSLQD</sequence>
<keyword evidence="1" id="KW-0175">Coiled coil</keyword>
<dbReference type="InterPro" id="IPR039976">
    <property type="entry name" value="WIT1/WIT2"/>
</dbReference>